<protein>
    <submittedName>
        <fullName evidence="1">Uncharacterized protein</fullName>
    </submittedName>
</protein>
<name>A0A2P2P3Y1_RHIMU</name>
<organism evidence="1">
    <name type="scientific">Rhizophora mucronata</name>
    <name type="common">Asiatic mangrove</name>
    <dbReference type="NCBI Taxonomy" id="61149"/>
    <lineage>
        <taxon>Eukaryota</taxon>
        <taxon>Viridiplantae</taxon>
        <taxon>Streptophyta</taxon>
        <taxon>Embryophyta</taxon>
        <taxon>Tracheophyta</taxon>
        <taxon>Spermatophyta</taxon>
        <taxon>Magnoliopsida</taxon>
        <taxon>eudicotyledons</taxon>
        <taxon>Gunneridae</taxon>
        <taxon>Pentapetalae</taxon>
        <taxon>rosids</taxon>
        <taxon>fabids</taxon>
        <taxon>Malpighiales</taxon>
        <taxon>Rhizophoraceae</taxon>
        <taxon>Rhizophora</taxon>
    </lineage>
</organism>
<dbReference type="AlphaFoldDB" id="A0A2P2P3Y1"/>
<proteinExistence type="predicted"/>
<accession>A0A2P2P3Y1</accession>
<reference evidence="1" key="1">
    <citation type="submission" date="2018-02" db="EMBL/GenBank/DDBJ databases">
        <title>Rhizophora mucronata_Transcriptome.</title>
        <authorList>
            <person name="Meera S.P."/>
            <person name="Sreeshan A."/>
            <person name="Augustine A."/>
        </authorList>
    </citation>
    <scope>NUCLEOTIDE SEQUENCE</scope>
    <source>
        <tissue evidence="1">Leaf</tissue>
    </source>
</reference>
<sequence length="57" mass="6339">MFCRSPGLGFFFSGVRGQDSGNRTLLLAPCKCYFCCASSYSCMLVWKIKKNSSESIL</sequence>
<dbReference type="EMBL" id="GGEC01068964">
    <property type="protein sequence ID" value="MBX49448.1"/>
    <property type="molecule type" value="Transcribed_RNA"/>
</dbReference>
<evidence type="ECO:0000313" key="1">
    <source>
        <dbReference type="EMBL" id="MBX49448.1"/>
    </source>
</evidence>